<dbReference type="Pfam" id="PF01479">
    <property type="entry name" value="S4"/>
    <property type="match status" value="1"/>
</dbReference>
<dbReference type="InterPro" id="IPR002942">
    <property type="entry name" value="S4_RNA-bd"/>
</dbReference>
<dbReference type="CDD" id="cd02870">
    <property type="entry name" value="PseudoU_synth_RsuA_like"/>
    <property type="match status" value="1"/>
</dbReference>
<dbReference type="SMART" id="SM00363">
    <property type="entry name" value="S4"/>
    <property type="match status" value="1"/>
</dbReference>
<evidence type="ECO:0000256" key="3">
    <source>
        <dbReference type="PROSITE-ProRule" id="PRU00182"/>
    </source>
</evidence>
<dbReference type="PANTHER" id="PTHR47683:SF2">
    <property type="entry name" value="RNA-BINDING S4 DOMAIN-CONTAINING PROTEIN"/>
    <property type="match status" value="1"/>
</dbReference>
<dbReference type="Gene3D" id="3.10.290.10">
    <property type="entry name" value="RNA-binding S4 domain"/>
    <property type="match status" value="1"/>
</dbReference>
<dbReference type="InterPro" id="IPR020103">
    <property type="entry name" value="PsdUridine_synth_cat_dom_sf"/>
</dbReference>
<dbReference type="InterPro" id="IPR050343">
    <property type="entry name" value="RsuA_PseudoU_synthase"/>
</dbReference>
<dbReference type="AlphaFoldDB" id="A0A455T356"/>
<organism evidence="7">
    <name type="scientific">Thermogemmatispora argillosa</name>
    <dbReference type="NCBI Taxonomy" id="2045280"/>
    <lineage>
        <taxon>Bacteria</taxon>
        <taxon>Bacillati</taxon>
        <taxon>Chloroflexota</taxon>
        <taxon>Ktedonobacteria</taxon>
        <taxon>Thermogemmatisporales</taxon>
        <taxon>Thermogemmatisporaceae</taxon>
        <taxon>Thermogemmatispora</taxon>
    </lineage>
</organism>
<dbReference type="GO" id="GO:0120159">
    <property type="term" value="F:rRNA pseudouridine synthase activity"/>
    <property type="evidence" value="ECO:0007669"/>
    <property type="project" value="UniProtKB-ARBA"/>
</dbReference>
<evidence type="ECO:0000259" key="6">
    <source>
        <dbReference type="SMART" id="SM00363"/>
    </source>
</evidence>
<dbReference type="Pfam" id="PF00849">
    <property type="entry name" value="PseudoU_synth_2"/>
    <property type="match status" value="1"/>
</dbReference>
<dbReference type="CDD" id="cd00165">
    <property type="entry name" value="S4"/>
    <property type="match status" value="1"/>
</dbReference>
<gene>
    <name evidence="7" type="ORF">KTA_25470</name>
</gene>
<dbReference type="FunFam" id="3.10.290.10:FF:000003">
    <property type="entry name" value="Pseudouridine synthase"/>
    <property type="match status" value="1"/>
</dbReference>
<dbReference type="EMBL" id="AP019377">
    <property type="protein sequence ID" value="BBH94348.1"/>
    <property type="molecule type" value="Genomic_DNA"/>
</dbReference>
<feature type="region of interest" description="Disordered" evidence="5">
    <location>
        <begin position="251"/>
        <end position="280"/>
    </location>
</feature>
<evidence type="ECO:0000256" key="5">
    <source>
        <dbReference type="SAM" id="MobiDB-lite"/>
    </source>
</evidence>
<keyword evidence="3" id="KW-0694">RNA-binding</keyword>
<evidence type="ECO:0000256" key="1">
    <source>
        <dbReference type="ARBA" id="ARBA00008348"/>
    </source>
</evidence>
<dbReference type="GO" id="GO:0003723">
    <property type="term" value="F:RNA binding"/>
    <property type="evidence" value="ECO:0007669"/>
    <property type="project" value="UniProtKB-KW"/>
</dbReference>
<feature type="domain" description="RNA-binding S4" evidence="6">
    <location>
        <begin position="8"/>
        <end position="69"/>
    </location>
</feature>
<proteinExistence type="inferred from homology"/>
<name>A0A455T356_9CHLR</name>
<dbReference type="PROSITE" id="PS50889">
    <property type="entry name" value="S4"/>
    <property type="match status" value="1"/>
</dbReference>
<keyword evidence="2 4" id="KW-0413">Isomerase</keyword>
<comment type="similarity">
    <text evidence="1 4">Belongs to the pseudouridine synthase RsuA family.</text>
</comment>
<evidence type="ECO:0000256" key="2">
    <source>
        <dbReference type="ARBA" id="ARBA00023235"/>
    </source>
</evidence>
<dbReference type="NCBIfam" id="TIGR00093">
    <property type="entry name" value="pseudouridine synthase"/>
    <property type="match status" value="1"/>
</dbReference>
<dbReference type="InterPro" id="IPR036986">
    <property type="entry name" value="S4_RNA-bd_sf"/>
</dbReference>
<accession>A0A455T356</accession>
<reference evidence="7" key="1">
    <citation type="submission" date="2018-12" db="EMBL/GenBank/DDBJ databases">
        <title>Novel natural products biosynthetic potential of the class Ktedonobacteria.</title>
        <authorList>
            <person name="Zheng Y."/>
            <person name="Saitou A."/>
            <person name="Wang C.M."/>
            <person name="Toyoda A."/>
            <person name="Minakuchi Y."/>
            <person name="Sekiguchi Y."/>
            <person name="Ueda K."/>
            <person name="Takano H."/>
            <person name="Sakai Y."/>
            <person name="Yokota A."/>
            <person name="Yabe S."/>
        </authorList>
    </citation>
    <scope>NUCLEOTIDE SEQUENCE</scope>
    <source>
        <strain evidence="7">A3-2</strain>
    </source>
</reference>
<dbReference type="Gene3D" id="3.30.2350.10">
    <property type="entry name" value="Pseudouridine synthase"/>
    <property type="match status" value="1"/>
</dbReference>
<dbReference type="EC" id="5.4.99.-" evidence="4"/>
<dbReference type="GO" id="GO:0000455">
    <property type="term" value="P:enzyme-directed rRNA pseudouridine synthesis"/>
    <property type="evidence" value="ECO:0007669"/>
    <property type="project" value="UniProtKB-ARBA"/>
</dbReference>
<dbReference type="SUPFAM" id="SSF55120">
    <property type="entry name" value="Pseudouridine synthase"/>
    <property type="match status" value="1"/>
</dbReference>
<protein>
    <recommendedName>
        <fullName evidence="4">Pseudouridine synthase</fullName>
        <ecNumber evidence="4">5.4.99.-</ecNumber>
    </recommendedName>
</protein>
<evidence type="ECO:0000256" key="4">
    <source>
        <dbReference type="RuleBase" id="RU003887"/>
    </source>
</evidence>
<sequence>MTTSPGKERLARFLAHAGVASRRRAEALIFSGRVQVNGQTVTTPATRIDPERDAVTVDGQPVQAQASGHLYLMLHKPAGYVSTVSDPQGRPTVLDLLPADLRRQRLYPVGRLDRETTGLLLLTNDGEFALHMTHPRFSPEKRYHALVQGHPALGTLERLRQGVVIQEDDGRLYRTAPVGVQQLGRTTGGTWLELRLHEGRKRQIRRMLASLGHPVIALHRVAIGPLTLGDLAPGAWRPLTRDEIAALRAQTKRTALSSPMQPPAAPSRGARPQPGCPPDP</sequence>
<evidence type="ECO:0000313" key="7">
    <source>
        <dbReference type="EMBL" id="BBH94348.1"/>
    </source>
</evidence>
<dbReference type="PROSITE" id="PS01149">
    <property type="entry name" value="PSI_RSU"/>
    <property type="match status" value="1"/>
</dbReference>
<dbReference type="PANTHER" id="PTHR47683">
    <property type="entry name" value="PSEUDOURIDINE SYNTHASE FAMILY PROTEIN-RELATED"/>
    <property type="match status" value="1"/>
</dbReference>
<dbReference type="InterPro" id="IPR000748">
    <property type="entry name" value="PsdUridine_synth_RsuA/RluB/E/F"/>
</dbReference>
<dbReference type="SUPFAM" id="SSF55174">
    <property type="entry name" value="Alpha-L RNA-binding motif"/>
    <property type="match status" value="1"/>
</dbReference>
<dbReference type="InterPro" id="IPR006145">
    <property type="entry name" value="PsdUridine_synth_RsuA/RluA"/>
</dbReference>
<dbReference type="InterPro" id="IPR018496">
    <property type="entry name" value="PsdUridine_synth_RsuA/RluB_CS"/>
</dbReference>